<feature type="region of interest" description="Disordered" evidence="1">
    <location>
        <begin position="34"/>
        <end position="161"/>
    </location>
</feature>
<feature type="compositionally biased region" description="Basic and acidic residues" evidence="1">
    <location>
        <begin position="79"/>
        <end position="88"/>
    </location>
</feature>
<name>A0A1S4B9K6_TOBAC</name>
<proteinExistence type="predicted"/>
<feature type="compositionally biased region" description="Polar residues" evidence="1">
    <location>
        <begin position="104"/>
        <end position="120"/>
    </location>
</feature>
<gene>
    <name evidence="2" type="primary">LOC107805977</name>
</gene>
<dbReference type="KEGG" id="nta:107805977"/>
<sequence length="161" mass="17222">MGKQTKGKAINNTSCNQTIGAAASLGVPTNISPITHLTQSATSGPQTAGKRNKPEGKTNTGTQYDMAGTSETPFSSMKPTEEVVKDNDPTPMKLVQIPKLAVSPVQQTPNSQESMPNQQEPDPIPQENAEENDQSQNWAGLFPRNRVAANDSGTSYQTTHQ</sequence>
<feature type="compositionally biased region" description="Polar residues" evidence="1">
    <location>
        <begin position="57"/>
        <end position="78"/>
    </location>
</feature>
<evidence type="ECO:0000313" key="2">
    <source>
        <dbReference type="RefSeq" id="XP_016485581.1"/>
    </source>
</evidence>
<accession>A0A1S4B9K6</accession>
<protein>
    <submittedName>
        <fullName evidence="2">Uncharacterized protein isoform X1</fullName>
    </submittedName>
</protein>
<organism evidence="2">
    <name type="scientific">Nicotiana tabacum</name>
    <name type="common">Common tobacco</name>
    <dbReference type="NCBI Taxonomy" id="4097"/>
    <lineage>
        <taxon>Eukaryota</taxon>
        <taxon>Viridiplantae</taxon>
        <taxon>Streptophyta</taxon>
        <taxon>Embryophyta</taxon>
        <taxon>Tracheophyta</taxon>
        <taxon>Spermatophyta</taxon>
        <taxon>Magnoliopsida</taxon>
        <taxon>eudicotyledons</taxon>
        <taxon>Gunneridae</taxon>
        <taxon>Pentapetalae</taxon>
        <taxon>asterids</taxon>
        <taxon>lamiids</taxon>
        <taxon>Solanales</taxon>
        <taxon>Solanaceae</taxon>
        <taxon>Nicotianoideae</taxon>
        <taxon>Nicotianeae</taxon>
        <taxon>Nicotiana</taxon>
    </lineage>
</organism>
<dbReference type="AlphaFoldDB" id="A0A1S4B9K6"/>
<dbReference type="OrthoDB" id="10304177at2759"/>
<feature type="compositionally biased region" description="Polar residues" evidence="1">
    <location>
        <begin position="151"/>
        <end position="161"/>
    </location>
</feature>
<dbReference type="RefSeq" id="XP_016485581.1">
    <property type="nucleotide sequence ID" value="XM_016630095.1"/>
</dbReference>
<reference evidence="2" key="1">
    <citation type="submission" date="2025-08" db="UniProtKB">
        <authorList>
            <consortium name="RefSeq"/>
        </authorList>
    </citation>
    <scope>IDENTIFICATION</scope>
</reference>
<evidence type="ECO:0000256" key="1">
    <source>
        <dbReference type="SAM" id="MobiDB-lite"/>
    </source>
</evidence>
<feature type="compositionally biased region" description="Polar residues" evidence="1">
    <location>
        <begin position="34"/>
        <end position="46"/>
    </location>
</feature>
<dbReference type="PaxDb" id="4097-A0A1S4B9K6"/>